<dbReference type="Pfam" id="PF06821">
    <property type="entry name" value="Ser_hydrolase"/>
    <property type="match status" value="1"/>
</dbReference>
<proteinExistence type="predicted"/>
<dbReference type="AlphaFoldDB" id="A0A1C9U4U6"/>
<dbReference type="GO" id="GO:0016787">
    <property type="term" value="F:hydrolase activity"/>
    <property type="evidence" value="ECO:0007669"/>
    <property type="project" value="InterPro"/>
</dbReference>
<evidence type="ECO:0000313" key="1">
    <source>
        <dbReference type="EMBL" id="AOR51167.1"/>
    </source>
</evidence>
<evidence type="ECO:0008006" key="2">
    <source>
        <dbReference type="Google" id="ProtNLM"/>
    </source>
</evidence>
<protein>
    <recommendedName>
        <fullName evidence="2">Alpha/beta hydrolase</fullName>
    </recommendedName>
</protein>
<organism evidence="1">
    <name type="scientific">uncultured bacterium pAZ2</name>
    <dbReference type="NCBI Taxonomy" id="1781159"/>
    <lineage>
        <taxon>Bacteria</taxon>
        <taxon>environmental samples</taxon>
    </lineage>
</organism>
<name>A0A1C9U4U6_9BACT</name>
<reference evidence="1" key="1">
    <citation type="journal article" date="2016" name="Sci. Rep.">
        <title>Triclosan Resistome from Metagenome Reveals Diverse Enoyl Acyl Carrier Protein Reductases and Selective Enrichment of Triclosan Resistance Genes.</title>
        <authorList>
            <person name="Khan R."/>
            <person name="Kong H.G."/>
            <person name="Jung Y.H."/>
            <person name="Choi J."/>
            <person name="Baek K.Y."/>
            <person name="Hwang E.C."/>
            <person name="Lee S.W."/>
        </authorList>
    </citation>
    <scope>NUCLEOTIDE SEQUENCE</scope>
</reference>
<dbReference type="InterPro" id="IPR029058">
    <property type="entry name" value="AB_hydrolase_fold"/>
</dbReference>
<accession>A0A1C9U4U6</accession>
<dbReference type="InterPro" id="IPR010662">
    <property type="entry name" value="RBBP9/YdeN"/>
</dbReference>
<dbReference type="Gene3D" id="3.40.50.1820">
    <property type="entry name" value="alpha/beta hydrolase"/>
    <property type="match status" value="1"/>
</dbReference>
<dbReference type="SUPFAM" id="SSF53474">
    <property type="entry name" value="alpha/beta-Hydrolases"/>
    <property type="match status" value="1"/>
</dbReference>
<dbReference type="EMBL" id="KT982362">
    <property type="protein sequence ID" value="AOR51167.1"/>
    <property type="molecule type" value="Genomic_DNA"/>
</dbReference>
<sequence>MTGRVTTLILPGIGNSGPGHWQSRWLALHHDFHRVQQADWDHPDLDAWCRNLELAVHDAPTPVVLVAHSLGCLLAVHWELRTQLLVRGALLVAPPDPASPAFPPEAAGFGPVPLRRLPFPSILVTSSNDPYGTPEFAQRCAAAWGSRLFEAGPFGHINAASGLNEWEQGVKIYEELLRCI</sequence>